<proteinExistence type="predicted"/>
<protein>
    <recommendedName>
        <fullName evidence="2">Sld7 C-terminal domain-containing protein</fullName>
    </recommendedName>
</protein>
<evidence type="ECO:0000256" key="1">
    <source>
        <dbReference type="SAM" id="MobiDB-lite"/>
    </source>
</evidence>
<dbReference type="AlphaFoldDB" id="A0AAD4GND4"/>
<evidence type="ECO:0000313" key="4">
    <source>
        <dbReference type="Proteomes" id="UP001194746"/>
    </source>
</evidence>
<organism evidence="3 4">
    <name type="scientific">Aspergillus nanangensis</name>
    <dbReference type="NCBI Taxonomy" id="2582783"/>
    <lineage>
        <taxon>Eukaryota</taxon>
        <taxon>Fungi</taxon>
        <taxon>Dikarya</taxon>
        <taxon>Ascomycota</taxon>
        <taxon>Pezizomycotina</taxon>
        <taxon>Eurotiomycetes</taxon>
        <taxon>Eurotiomycetidae</taxon>
        <taxon>Eurotiales</taxon>
        <taxon>Aspergillaceae</taxon>
        <taxon>Aspergillus</taxon>
        <taxon>Aspergillus subgen. Circumdati</taxon>
    </lineage>
</organism>
<reference evidence="3" key="1">
    <citation type="journal article" date="2019" name="Beilstein J. Org. Chem.">
        <title>Nanangenines: drimane sesquiterpenoids as the dominant metabolite cohort of a novel Australian fungus, Aspergillus nanangensis.</title>
        <authorList>
            <person name="Lacey H.J."/>
            <person name="Gilchrist C.L.M."/>
            <person name="Crombie A."/>
            <person name="Kalaitzis J.A."/>
            <person name="Vuong D."/>
            <person name="Rutledge P.J."/>
            <person name="Turner P."/>
            <person name="Pitt J.I."/>
            <person name="Lacey E."/>
            <person name="Chooi Y.H."/>
            <person name="Piggott A.M."/>
        </authorList>
    </citation>
    <scope>NUCLEOTIDE SEQUENCE</scope>
    <source>
        <strain evidence="3">MST-FP2251</strain>
    </source>
</reference>
<evidence type="ECO:0000259" key="2">
    <source>
        <dbReference type="Pfam" id="PF18596"/>
    </source>
</evidence>
<dbReference type="EMBL" id="VCAU01000171">
    <property type="protein sequence ID" value="KAF9883300.1"/>
    <property type="molecule type" value="Genomic_DNA"/>
</dbReference>
<name>A0AAD4GND4_ASPNN</name>
<feature type="domain" description="Sld7 C-terminal" evidence="2">
    <location>
        <begin position="350"/>
        <end position="461"/>
    </location>
</feature>
<reference evidence="3" key="2">
    <citation type="submission" date="2020-02" db="EMBL/GenBank/DDBJ databases">
        <authorList>
            <person name="Gilchrist C.L.M."/>
            <person name="Chooi Y.-H."/>
        </authorList>
    </citation>
    <scope>NUCLEOTIDE SEQUENCE</scope>
    <source>
        <strain evidence="3">MST-FP2251</strain>
    </source>
</reference>
<keyword evidence="4" id="KW-1185">Reference proteome</keyword>
<dbReference type="InterPro" id="IPR041260">
    <property type="entry name" value="Sld7_C"/>
</dbReference>
<dbReference type="Pfam" id="PF18596">
    <property type="entry name" value="Sld7_C"/>
    <property type="match status" value="1"/>
</dbReference>
<comment type="caution">
    <text evidence="3">The sequence shown here is derived from an EMBL/GenBank/DDBJ whole genome shotgun (WGS) entry which is preliminary data.</text>
</comment>
<gene>
    <name evidence="3" type="ORF">FE257_003758</name>
</gene>
<feature type="compositionally biased region" description="Polar residues" evidence="1">
    <location>
        <begin position="287"/>
        <end position="308"/>
    </location>
</feature>
<feature type="region of interest" description="Disordered" evidence="1">
    <location>
        <begin position="238"/>
        <end position="347"/>
    </location>
</feature>
<sequence length="464" mass="51467">MNIWSGVVALGEESRLRGLQLIDRSSNWQSDIPRDSTLCLHSFVNPSLIPLYARVGPNLEVHCNDSETSQWLKNTMLGAIWLEEEDLDCFRTVQCPVGLLVSVSSASRVKASSTTTTDLLLYGVLSSGTSFDRPPTPPISSSPSSDEPLPHIYKQQLRIYAAPLAGDLVTKAQALPSPENTDPLGDKDRYAQFLPDLRSPSPKRKRVATLFESVAQHHKRVRQRGGEVVSQLMAPSLPQSAQQLQTHRLKGEPEEPGLPVLDRVDFHRSRSLSVGTSLHPNKPLELRTNSSRPGSSRSHVRNFTSRRNTPAPLIESTSRKERELSPTLPSSDGKFETSHSPKDSEGIIADNKNTITRTILTCMRLYGFNRPSTRSGALSKTVPSHDSEKDDRMTVDGMAPSNTDEDDFKAMYHATYRASTFALRKYLKDPAVSAGDSTTLPPQLEKGKAMTYIDEFLRLFCEEN</sequence>
<feature type="compositionally biased region" description="Basic and acidic residues" evidence="1">
    <location>
        <begin position="333"/>
        <end position="345"/>
    </location>
</feature>
<evidence type="ECO:0000313" key="3">
    <source>
        <dbReference type="EMBL" id="KAF9883300.1"/>
    </source>
</evidence>
<dbReference type="Proteomes" id="UP001194746">
    <property type="component" value="Unassembled WGS sequence"/>
</dbReference>
<accession>A0AAD4GND4</accession>